<dbReference type="Gene3D" id="3.40.50.2300">
    <property type="match status" value="1"/>
</dbReference>
<keyword evidence="1 6" id="KW-0597">Phosphoprotein</keyword>
<dbReference type="CDD" id="cd06170">
    <property type="entry name" value="LuxR_C_like"/>
    <property type="match status" value="1"/>
</dbReference>
<dbReference type="EMBL" id="LT622870">
    <property type="protein sequence ID" value="SCW22869.1"/>
    <property type="molecule type" value="Genomic_DNA"/>
</dbReference>
<organism evidence="9">
    <name type="scientific">Liagoropsis maxima</name>
    <dbReference type="NCBI Taxonomy" id="1653392"/>
    <lineage>
        <taxon>Eukaryota</taxon>
        <taxon>Rhodophyta</taxon>
        <taxon>Florideophyceae</taxon>
        <taxon>Nemaliophycidae</taxon>
        <taxon>Nemaliales</taxon>
        <taxon>Liagoraceae</taxon>
        <taxon>Liagoropsis</taxon>
    </lineage>
</organism>
<evidence type="ECO:0000256" key="5">
    <source>
        <dbReference type="ARBA" id="ARBA00023163"/>
    </source>
</evidence>
<name>A0A1G4NWK0_9FLOR</name>
<feature type="domain" description="Response regulatory" evidence="8">
    <location>
        <begin position="4"/>
        <end position="120"/>
    </location>
</feature>
<reference evidence="9" key="2">
    <citation type="submission" date="2016-10" db="EMBL/GenBank/DDBJ databases">
        <authorList>
            <person name="de Groot N.N."/>
        </authorList>
    </citation>
    <scope>NUCLEOTIDE SEQUENCE</scope>
    <source>
        <strain evidence="9">J.0256</strain>
    </source>
</reference>
<evidence type="ECO:0000259" key="7">
    <source>
        <dbReference type="PROSITE" id="PS50043"/>
    </source>
</evidence>
<dbReference type="InterPro" id="IPR016032">
    <property type="entry name" value="Sig_transdc_resp-reg_C-effctor"/>
</dbReference>
<dbReference type="GeneID" id="30000788"/>
<feature type="modified residue" description="4-aspartylphosphate" evidence="6">
    <location>
        <position position="53"/>
    </location>
</feature>
<dbReference type="SMART" id="SM00421">
    <property type="entry name" value="HTH_LUXR"/>
    <property type="match status" value="1"/>
</dbReference>
<dbReference type="PROSITE" id="PS50110">
    <property type="entry name" value="RESPONSE_REGULATORY"/>
    <property type="match status" value="1"/>
</dbReference>
<keyword evidence="2" id="KW-0902">Two-component regulatory system</keyword>
<dbReference type="PROSITE" id="PS00622">
    <property type="entry name" value="HTH_LUXR_1"/>
    <property type="match status" value="1"/>
</dbReference>
<dbReference type="InterPro" id="IPR011006">
    <property type="entry name" value="CheY-like_superfamily"/>
</dbReference>
<evidence type="ECO:0000256" key="2">
    <source>
        <dbReference type="ARBA" id="ARBA00023012"/>
    </source>
</evidence>
<dbReference type="Pfam" id="PF00072">
    <property type="entry name" value="Response_reg"/>
    <property type="match status" value="1"/>
</dbReference>
<gene>
    <name evidence="9" type="primary">ycf29</name>
    <name evidence="9" type="ORF">J0256_224</name>
</gene>
<keyword evidence="3" id="KW-0805">Transcription regulation</keyword>
<proteinExistence type="predicted"/>
<dbReference type="GO" id="GO:0000156">
    <property type="term" value="F:phosphorelay response regulator activity"/>
    <property type="evidence" value="ECO:0007669"/>
    <property type="project" value="TreeGrafter"/>
</dbReference>
<dbReference type="PRINTS" id="PR00038">
    <property type="entry name" value="HTHLUXR"/>
</dbReference>
<dbReference type="GO" id="GO:0000976">
    <property type="term" value="F:transcription cis-regulatory region binding"/>
    <property type="evidence" value="ECO:0007669"/>
    <property type="project" value="TreeGrafter"/>
</dbReference>
<geneLocation type="chloroplast" evidence="9"/>
<dbReference type="SUPFAM" id="SSF46894">
    <property type="entry name" value="C-terminal effector domain of the bipartite response regulators"/>
    <property type="match status" value="1"/>
</dbReference>
<dbReference type="AlphaFoldDB" id="A0A1G4NWK0"/>
<keyword evidence="5" id="KW-0804">Transcription</keyword>
<dbReference type="InterPro" id="IPR001789">
    <property type="entry name" value="Sig_transdc_resp-reg_receiver"/>
</dbReference>
<evidence type="ECO:0000313" key="9">
    <source>
        <dbReference type="EMBL" id="SCW22869.1"/>
    </source>
</evidence>
<keyword evidence="9" id="KW-0150">Chloroplast</keyword>
<sequence length="217" mass="24852">MCYKILLVDDDVGLLSSISEYLVNAGFIVDCVTTVTEAILKLDNVFYHLIISDIVMPNLNGYDLIEYISKKNVSYKVPLIFLTAKGMTQDRIMGYDLGCYGYLTKPFDPAELLSMIRNILTNLKNVSDDVYINQKDLFDLVDNSKTNIVNSLTEREKHVLKFVLRGMTNKEIAINLNLTVRNVEKYVSRLLSKTGTRNRTQLSQYFYRIDLFGMKGE</sequence>
<evidence type="ECO:0000256" key="6">
    <source>
        <dbReference type="PROSITE-ProRule" id="PRU00169"/>
    </source>
</evidence>
<keyword evidence="4" id="KW-0238">DNA-binding</keyword>
<evidence type="ECO:0000256" key="1">
    <source>
        <dbReference type="ARBA" id="ARBA00022553"/>
    </source>
</evidence>
<dbReference type="PROSITE" id="PS50043">
    <property type="entry name" value="HTH_LUXR_2"/>
    <property type="match status" value="1"/>
</dbReference>
<evidence type="ECO:0000256" key="4">
    <source>
        <dbReference type="ARBA" id="ARBA00023125"/>
    </source>
</evidence>
<dbReference type="GO" id="GO:0032993">
    <property type="term" value="C:protein-DNA complex"/>
    <property type="evidence" value="ECO:0007669"/>
    <property type="project" value="TreeGrafter"/>
</dbReference>
<protein>
    <recommendedName>
        <fullName evidence="10">TctD-like protein</fullName>
    </recommendedName>
</protein>
<keyword evidence="9" id="KW-0934">Plastid</keyword>
<feature type="domain" description="HTH luxR-type" evidence="7">
    <location>
        <begin position="145"/>
        <end position="210"/>
    </location>
</feature>
<evidence type="ECO:0008006" key="10">
    <source>
        <dbReference type="Google" id="ProtNLM"/>
    </source>
</evidence>
<dbReference type="InterPro" id="IPR036388">
    <property type="entry name" value="WH-like_DNA-bd_sf"/>
</dbReference>
<reference evidence="9" key="1">
    <citation type="submission" date="2016-10" db="EMBL/GenBank/DDBJ databases">
        <title>Chloroplast genomes as a tool to resolve red algal phylogenies: a case study in the Nemaliales.</title>
        <authorList>
            <person name="Costa J.F."/>
            <person name="Lin S.M."/>
            <person name="Macaya E.C."/>
            <person name="Fernandez-Garcia C."/>
            <person name="Verbruggen H."/>
        </authorList>
    </citation>
    <scope>NUCLEOTIDE SEQUENCE</scope>
    <source>
        <strain evidence="9">J.0256</strain>
    </source>
</reference>
<dbReference type="InterPro" id="IPR000792">
    <property type="entry name" value="Tscrpt_reg_LuxR_C"/>
</dbReference>
<dbReference type="PANTHER" id="PTHR48111:SF1">
    <property type="entry name" value="TWO-COMPONENT RESPONSE REGULATOR ORR33"/>
    <property type="match status" value="1"/>
</dbReference>
<dbReference type="Gene3D" id="1.10.10.10">
    <property type="entry name" value="Winged helix-like DNA-binding domain superfamily/Winged helix DNA-binding domain"/>
    <property type="match status" value="1"/>
</dbReference>
<dbReference type="SMART" id="SM00448">
    <property type="entry name" value="REC"/>
    <property type="match status" value="1"/>
</dbReference>
<dbReference type="GO" id="GO:0005829">
    <property type="term" value="C:cytosol"/>
    <property type="evidence" value="ECO:0007669"/>
    <property type="project" value="TreeGrafter"/>
</dbReference>
<dbReference type="GO" id="GO:0006355">
    <property type="term" value="P:regulation of DNA-templated transcription"/>
    <property type="evidence" value="ECO:0007669"/>
    <property type="project" value="InterPro"/>
</dbReference>
<accession>A0A1G4NWK0</accession>
<evidence type="ECO:0000256" key="3">
    <source>
        <dbReference type="ARBA" id="ARBA00023015"/>
    </source>
</evidence>
<evidence type="ECO:0000259" key="8">
    <source>
        <dbReference type="PROSITE" id="PS50110"/>
    </source>
</evidence>
<dbReference type="RefSeq" id="YP_009314615.1">
    <property type="nucleotide sequence ID" value="NC_031662.1"/>
</dbReference>
<dbReference type="Pfam" id="PF00196">
    <property type="entry name" value="GerE"/>
    <property type="match status" value="1"/>
</dbReference>
<dbReference type="SUPFAM" id="SSF52172">
    <property type="entry name" value="CheY-like"/>
    <property type="match status" value="1"/>
</dbReference>
<dbReference type="PANTHER" id="PTHR48111">
    <property type="entry name" value="REGULATOR OF RPOS"/>
    <property type="match status" value="1"/>
</dbReference>
<dbReference type="InterPro" id="IPR039420">
    <property type="entry name" value="WalR-like"/>
</dbReference>